<dbReference type="OrthoDB" id="264354at2759"/>
<dbReference type="AlphaFoldDB" id="A0A9P6I3V3"/>
<dbReference type="Pfam" id="PF04427">
    <property type="entry name" value="Brix"/>
    <property type="match status" value="1"/>
</dbReference>
<dbReference type="PANTHER" id="PTHR22734">
    <property type="entry name" value="U3 SMALL NUCLEOLAR RIBONUCLEOPROTEIN PROTEIN IMP4"/>
    <property type="match status" value="1"/>
</dbReference>
<evidence type="ECO:0000256" key="1">
    <source>
        <dbReference type="SAM" id="MobiDB-lite"/>
    </source>
</evidence>
<protein>
    <submittedName>
        <fullName evidence="3">RNA processing factor 1</fullName>
    </submittedName>
</protein>
<feature type="compositionally biased region" description="Basic and acidic residues" evidence="1">
    <location>
        <begin position="144"/>
        <end position="166"/>
    </location>
</feature>
<dbReference type="FunFam" id="3.40.50.10480:FF:000005">
    <property type="entry name" value="Similar to RNA processing factor 1"/>
    <property type="match status" value="1"/>
</dbReference>
<evidence type="ECO:0000313" key="3">
    <source>
        <dbReference type="EMBL" id="KAF9875544.1"/>
    </source>
</evidence>
<dbReference type="InterPro" id="IPR044281">
    <property type="entry name" value="IMP4/RPF1"/>
</dbReference>
<feature type="domain" description="Brix" evidence="2">
    <location>
        <begin position="197"/>
        <end position="405"/>
    </location>
</feature>
<dbReference type="GeneID" id="62162716"/>
<feature type="compositionally biased region" description="Basic and acidic residues" evidence="1">
    <location>
        <begin position="23"/>
        <end position="62"/>
    </location>
</feature>
<dbReference type="Gene3D" id="3.40.50.10480">
    <property type="entry name" value="Probable brix-domain ribosomal biogenesis protein"/>
    <property type="match status" value="1"/>
</dbReference>
<dbReference type="GO" id="GO:0030687">
    <property type="term" value="C:preribosome, large subunit precursor"/>
    <property type="evidence" value="ECO:0007669"/>
    <property type="project" value="TreeGrafter"/>
</dbReference>
<name>A0A9P6I3V3_9PEZI</name>
<proteinExistence type="predicted"/>
<dbReference type="EMBL" id="JAATWM020000021">
    <property type="protein sequence ID" value="KAF9875544.1"/>
    <property type="molecule type" value="Genomic_DNA"/>
</dbReference>
<dbReference type="SUPFAM" id="SSF52954">
    <property type="entry name" value="Class II aaRS ABD-related"/>
    <property type="match status" value="1"/>
</dbReference>
<dbReference type="Proteomes" id="UP000781932">
    <property type="component" value="Unassembled WGS sequence"/>
</dbReference>
<dbReference type="PANTHER" id="PTHR22734:SF3">
    <property type="entry name" value="RIBOSOME PRODUCTION FACTOR 1"/>
    <property type="match status" value="1"/>
</dbReference>
<dbReference type="InterPro" id="IPR007109">
    <property type="entry name" value="Brix"/>
</dbReference>
<feature type="compositionally biased region" description="Polar residues" evidence="1">
    <location>
        <begin position="168"/>
        <end position="179"/>
    </location>
</feature>
<dbReference type="GO" id="GO:0000460">
    <property type="term" value="P:maturation of 5.8S rRNA"/>
    <property type="evidence" value="ECO:0007669"/>
    <property type="project" value="TreeGrafter"/>
</dbReference>
<feature type="region of interest" description="Disordered" evidence="1">
    <location>
        <begin position="105"/>
        <end position="179"/>
    </location>
</feature>
<comment type="caution">
    <text evidence="3">The sequence shown here is derived from an EMBL/GenBank/DDBJ whole genome shotgun (WGS) entry which is preliminary data.</text>
</comment>
<dbReference type="PROSITE" id="PS50833">
    <property type="entry name" value="BRIX"/>
    <property type="match status" value="1"/>
</dbReference>
<dbReference type="SMART" id="SM00879">
    <property type="entry name" value="Brix"/>
    <property type="match status" value="1"/>
</dbReference>
<feature type="compositionally biased region" description="Acidic residues" evidence="1">
    <location>
        <begin position="112"/>
        <end position="143"/>
    </location>
</feature>
<organism evidence="3 4">
    <name type="scientific">Colletotrichum karsti</name>
    <dbReference type="NCBI Taxonomy" id="1095194"/>
    <lineage>
        <taxon>Eukaryota</taxon>
        <taxon>Fungi</taxon>
        <taxon>Dikarya</taxon>
        <taxon>Ascomycota</taxon>
        <taxon>Pezizomycotina</taxon>
        <taxon>Sordariomycetes</taxon>
        <taxon>Hypocreomycetidae</taxon>
        <taxon>Glomerellales</taxon>
        <taxon>Glomerellaceae</taxon>
        <taxon>Colletotrichum</taxon>
        <taxon>Colletotrichum boninense species complex</taxon>
    </lineage>
</organism>
<feature type="region of interest" description="Disordered" evidence="1">
    <location>
        <begin position="1"/>
        <end position="76"/>
    </location>
</feature>
<evidence type="ECO:0000313" key="4">
    <source>
        <dbReference type="Proteomes" id="UP000781932"/>
    </source>
</evidence>
<dbReference type="GO" id="GO:0042134">
    <property type="term" value="F:rRNA primary transcript binding"/>
    <property type="evidence" value="ECO:0007669"/>
    <property type="project" value="InterPro"/>
</dbReference>
<dbReference type="GO" id="GO:0005730">
    <property type="term" value="C:nucleolus"/>
    <property type="evidence" value="ECO:0007669"/>
    <property type="project" value="TreeGrafter"/>
</dbReference>
<gene>
    <name evidence="3" type="ORF">CkaCkLH20_06925</name>
</gene>
<accession>A0A9P6I3V3</accession>
<sequence length="431" mass="49685">MGFNRPGKAFGTSLSTKTANKLKRQELHVLNKKEKDKLQREKRFRRKKEEDKNPELRAERLAKNKPLTLDQKRVWDDVDDDSLGLQVDVERLKRRRIEEEEAAQNALLDKEIDAEEGEGDDEDDDADSMLASDDEDEDEDEEAAAAKKAERERKREEKKRARRDDSMAPSTTSTNLDLTPSSLALKFPALFTDTPPPEPKILITTSLNSTLHHEAQIFRSVFPNATYVPRSSHRYGHKYSLREISKFAANRDYTAVVLLKEDQKKLTGMSIVHLPTGPTFTFSITNFMEGKKLPGHGNPTNHYPELLLNNFKTPLGLLTAALFQRLFPPRPEFEGRQVLTVHNQRDYLFWRRHRYVFREKRETEKNITNAEGSDMKGVEGIRVGLQEVGPRFTSKLRRVDKGIGRAGSDGDDAQPWEWKARMEKDRKRFNL</sequence>
<keyword evidence="4" id="KW-1185">Reference proteome</keyword>
<reference evidence="3" key="2">
    <citation type="submission" date="2020-11" db="EMBL/GenBank/DDBJ databases">
        <title>Whole genome sequencing of Colletotrichum sp.</title>
        <authorList>
            <person name="Li H."/>
        </authorList>
    </citation>
    <scope>NUCLEOTIDE SEQUENCE</scope>
    <source>
        <strain evidence="3">CkLH20</strain>
    </source>
</reference>
<dbReference type="GO" id="GO:0000470">
    <property type="term" value="P:maturation of LSU-rRNA"/>
    <property type="evidence" value="ECO:0007669"/>
    <property type="project" value="TreeGrafter"/>
</dbReference>
<dbReference type="RefSeq" id="XP_038745005.1">
    <property type="nucleotide sequence ID" value="XM_038889642.1"/>
</dbReference>
<evidence type="ECO:0000259" key="2">
    <source>
        <dbReference type="PROSITE" id="PS50833"/>
    </source>
</evidence>
<reference evidence="3" key="1">
    <citation type="submission" date="2020-03" db="EMBL/GenBank/DDBJ databases">
        <authorList>
            <person name="He L."/>
        </authorList>
    </citation>
    <scope>NUCLEOTIDE SEQUENCE</scope>
    <source>
        <strain evidence="3">CkLH20</strain>
    </source>
</reference>